<dbReference type="OrthoDB" id="9948663at2"/>
<dbReference type="AlphaFoldDB" id="A0A1K2H3G7"/>
<dbReference type="Proteomes" id="UP000185655">
    <property type="component" value="Unassembled WGS sequence"/>
</dbReference>
<proteinExistence type="predicted"/>
<protein>
    <submittedName>
        <fullName evidence="2">Uncharacterized protein</fullName>
    </submittedName>
</protein>
<feature type="transmembrane region" description="Helical" evidence="1">
    <location>
        <begin position="52"/>
        <end position="72"/>
    </location>
</feature>
<keyword evidence="1" id="KW-1133">Transmembrane helix</keyword>
<reference evidence="2 3" key="1">
    <citation type="submission" date="2016-11" db="EMBL/GenBank/DDBJ databases">
        <authorList>
            <person name="Jaros S."/>
            <person name="Januszkiewicz K."/>
            <person name="Wedrychowicz H."/>
        </authorList>
    </citation>
    <scope>NUCLEOTIDE SEQUENCE [LARGE SCALE GENOMIC DNA]</scope>
    <source>
        <strain evidence="2 3">DSM 22330</strain>
    </source>
</reference>
<dbReference type="STRING" id="1122154.SAMN02746068_00118"/>
<dbReference type="EMBL" id="FPKS01000001">
    <property type="protein sequence ID" value="SFZ70211.1"/>
    <property type="molecule type" value="Genomic_DNA"/>
</dbReference>
<evidence type="ECO:0000313" key="3">
    <source>
        <dbReference type="Proteomes" id="UP000185655"/>
    </source>
</evidence>
<evidence type="ECO:0000313" key="2">
    <source>
        <dbReference type="EMBL" id="SFZ70211.1"/>
    </source>
</evidence>
<name>A0A1K2H3G7_9LACT</name>
<evidence type="ECO:0000256" key="1">
    <source>
        <dbReference type="SAM" id="Phobius"/>
    </source>
</evidence>
<accession>A0A1K2H3G7</accession>
<keyword evidence="1" id="KW-0812">Transmembrane</keyword>
<sequence>MIIATISGELGLVDRTISTDKAKLSQKKSSNSIHYTTHKQMMMSDKDGLPPLRGVGIVMFTGSLCLIVALIIRRYARIKAHSKR</sequence>
<keyword evidence="1" id="KW-0472">Membrane</keyword>
<gene>
    <name evidence="2" type="ORF">SAMN02746068_00118</name>
</gene>
<dbReference type="RefSeq" id="WP_031365693.1">
    <property type="nucleotide sequence ID" value="NZ_FPKS01000001.1"/>
</dbReference>
<organism evidence="2 3">
    <name type="scientific">Pseudolactococcus chungangensis CAU 28 = DSM 22330</name>
    <dbReference type="NCBI Taxonomy" id="1122154"/>
    <lineage>
        <taxon>Bacteria</taxon>
        <taxon>Bacillati</taxon>
        <taxon>Bacillota</taxon>
        <taxon>Bacilli</taxon>
        <taxon>Lactobacillales</taxon>
        <taxon>Streptococcaceae</taxon>
        <taxon>Pseudolactococcus</taxon>
    </lineage>
</organism>